<dbReference type="EMBL" id="HG315671">
    <property type="protein sequence ID" value="CDF80221.1"/>
    <property type="molecule type" value="Genomic_DNA"/>
</dbReference>
<reference evidence="1 2" key="1">
    <citation type="journal article" date="2013" name="Appl. Environ. Microbiol.">
        <title>The genome of the alga-associated marine flavobacterium Formosa agariphila KMM 3901T reveals a broad potential for degradation of algal polysaccharides.</title>
        <authorList>
            <person name="Mann A.J."/>
            <person name="Hahnke R.L."/>
            <person name="Huang S."/>
            <person name="Werner J."/>
            <person name="Xing P."/>
            <person name="Barbeyron T."/>
            <person name="Huettel B."/>
            <person name="Stueber K."/>
            <person name="Reinhardt R."/>
            <person name="Harder J."/>
            <person name="Gloeckner F.O."/>
            <person name="Amann R.I."/>
            <person name="Teeling H."/>
        </authorList>
    </citation>
    <scope>NUCLEOTIDE SEQUENCE [LARGE SCALE GENOMIC DNA]</scope>
    <source>
        <strain evidence="2">DSM 15362 / KCTC 12365 / LMG 23005 / KMM 3901</strain>
    </source>
</reference>
<dbReference type="STRING" id="1347342.BN863_25090"/>
<dbReference type="PATRIC" id="fig|1347342.6.peg.2523"/>
<dbReference type="eggNOG" id="ENOG502ZC45">
    <property type="taxonomic scope" value="Bacteria"/>
</dbReference>
<accession>T2KP37</accession>
<proteinExistence type="predicted"/>
<name>T2KP37_FORAG</name>
<evidence type="ECO:0000313" key="2">
    <source>
        <dbReference type="Proteomes" id="UP000016160"/>
    </source>
</evidence>
<dbReference type="AlphaFoldDB" id="T2KP37"/>
<evidence type="ECO:0000313" key="1">
    <source>
        <dbReference type="EMBL" id="CDF80221.1"/>
    </source>
</evidence>
<dbReference type="Proteomes" id="UP000016160">
    <property type="component" value="Chromosome"/>
</dbReference>
<protein>
    <submittedName>
        <fullName evidence="1">Uncharacterized protein</fullName>
    </submittedName>
</protein>
<organism evidence="1 2">
    <name type="scientific">Formosa agariphila (strain DSM 15362 / KCTC 12365 / LMG 23005 / KMM 3901 / M-2Alg 35-1)</name>
    <dbReference type="NCBI Taxonomy" id="1347342"/>
    <lineage>
        <taxon>Bacteria</taxon>
        <taxon>Pseudomonadati</taxon>
        <taxon>Bacteroidota</taxon>
        <taxon>Flavobacteriia</taxon>
        <taxon>Flavobacteriales</taxon>
        <taxon>Flavobacteriaceae</taxon>
        <taxon>Formosa</taxon>
    </lineage>
</organism>
<gene>
    <name evidence="1" type="ORF">BN863_25090</name>
</gene>
<sequence length="276" mass="32404">MTDLEVAERLALVQNKLLVVAWEGSYFDGIPMYINNDKGEEVFVKNLFDVPVVDSLLWAHFIPVILKESEHSRLYENIKNKRSTAYLEKFHDDSVKVMDANGNILNVNDEGYLFNVSRFIDKYSMNMTMLNEKLTNYKRKKDFYSAFFLSASYMDFAFYSRGSVRPELVDLASIYLDEASEFLDQENFENKEVLMQRVNLMEIQKDLLLERPKKVLRKLNRIKEDQVEPVNSSLRSFLYFSSYKMLQDHESAAEWQSKVTSIDIKKVMQLINSLQE</sequence>
<dbReference type="HOGENOM" id="CLU_1007435_0_0_10"/>
<keyword evidence="2" id="KW-1185">Reference proteome</keyword>